<dbReference type="EMBL" id="PIPI01000020">
    <property type="protein sequence ID" value="RUO17965.1"/>
    <property type="molecule type" value="Genomic_DNA"/>
</dbReference>
<dbReference type="RefSeq" id="WP_126794748.1">
    <property type="nucleotide sequence ID" value="NZ_PIPI01000020.1"/>
</dbReference>
<comment type="caution">
    <text evidence="1">The sequence shown here is derived from an EMBL/GenBank/DDBJ whole genome shotgun (WGS) entry which is preliminary data.</text>
</comment>
<evidence type="ECO:0000313" key="1">
    <source>
        <dbReference type="EMBL" id="RUO17965.1"/>
    </source>
</evidence>
<keyword evidence="2" id="KW-1185">Reference proteome</keyword>
<reference evidence="1 2" key="1">
    <citation type="journal article" date="2011" name="Front. Microbiol.">
        <title>Genomic signatures of strain selection and enhancement in Bacillus atrophaeus var. globigii, a historical biowarfare simulant.</title>
        <authorList>
            <person name="Gibbons H.S."/>
            <person name="Broomall S.M."/>
            <person name="McNew L.A."/>
            <person name="Daligault H."/>
            <person name="Chapman C."/>
            <person name="Bruce D."/>
            <person name="Karavis M."/>
            <person name="Krepps M."/>
            <person name="McGregor P.A."/>
            <person name="Hong C."/>
            <person name="Park K.H."/>
            <person name="Akmal A."/>
            <person name="Feldman A."/>
            <person name="Lin J.S."/>
            <person name="Chang W.E."/>
            <person name="Higgs B.W."/>
            <person name="Demirev P."/>
            <person name="Lindquist J."/>
            <person name="Liem A."/>
            <person name="Fochler E."/>
            <person name="Read T.D."/>
            <person name="Tapia R."/>
            <person name="Johnson S."/>
            <person name="Bishop-Lilly K.A."/>
            <person name="Detter C."/>
            <person name="Han C."/>
            <person name="Sozhamannan S."/>
            <person name="Rosenzweig C.N."/>
            <person name="Skowronski E.W."/>
        </authorList>
    </citation>
    <scope>NUCLEOTIDE SEQUENCE [LARGE SCALE GENOMIC DNA]</scope>
    <source>
        <strain evidence="1 2">AK5</strain>
    </source>
</reference>
<dbReference type="Proteomes" id="UP000288212">
    <property type="component" value="Unassembled WGS sequence"/>
</dbReference>
<dbReference type="OrthoDB" id="7097795at2"/>
<dbReference type="AlphaFoldDB" id="A0A432VPB4"/>
<name>A0A432VPB4_9GAMM</name>
<evidence type="ECO:0000313" key="2">
    <source>
        <dbReference type="Proteomes" id="UP000288212"/>
    </source>
</evidence>
<protein>
    <submittedName>
        <fullName evidence="1">Uncharacterized protein</fullName>
    </submittedName>
</protein>
<organism evidence="1 2">
    <name type="scientific">Aliidiomarina haloalkalitolerans</name>
    <dbReference type="NCBI Taxonomy" id="859059"/>
    <lineage>
        <taxon>Bacteria</taxon>
        <taxon>Pseudomonadati</taxon>
        <taxon>Pseudomonadota</taxon>
        <taxon>Gammaproteobacteria</taxon>
        <taxon>Alteromonadales</taxon>
        <taxon>Idiomarinaceae</taxon>
        <taxon>Aliidiomarina</taxon>
    </lineage>
</organism>
<sequence>MSKYLAGLMALWLMGISFPAKSFEYTSFLRLNVNPDAYSGQEVRLKGYLRIYPSDLNQTESPYEFCGVVMHDESTMRAMRVYEMVTFCTSLEYRPDNMQYRYVGIWGTFRVRDECPPVLKIFRRSQPLGCLVDVNYVFHAEIEGLDDPMPPPEPEDFEVNKP</sequence>
<proteinExistence type="predicted"/>
<gene>
    <name evidence="1" type="ORF">CWE06_12350</name>
</gene>
<accession>A0A432VPB4</accession>